<accession>A0A559K7X0</accession>
<dbReference type="CDD" id="cd07381">
    <property type="entry name" value="MPP_CapA"/>
    <property type="match status" value="1"/>
</dbReference>
<dbReference type="OrthoDB" id="9810906at2"/>
<name>A0A559K7X0_9BACL</name>
<dbReference type="Pfam" id="PF09587">
    <property type="entry name" value="PGA_cap"/>
    <property type="match status" value="1"/>
</dbReference>
<dbReference type="PANTHER" id="PTHR33393:SF13">
    <property type="entry name" value="PGA BIOSYNTHESIS PROTEIN CAPA"/>
    <property type="match status" value="1"/>
</dbReference>
<gene>
    <name evidence="3" type="ORF">FPZ49_19990</name>
</gene>
<dbReference type="EMBL" id="VNJI01000026">
    <property type="protein sequence ID" value="TVY08235.1"/>
    <property type="molecule type" value="Genomic_DNA"/>
</dbReference>
<evidence type="ECO:0000256" key="1">
    <source>
        <dbReference type="ARBA" id="ARBA00005662"/>
    </source>
</evidence>
<dbReference type="Gene3D" id="3.60.21.10">
    <property type="match status" value="1"/>
</dbReference>
<organism evidence="3 4">
    <name type="scientific">Paenibacillus cremeus</name>
    <dbReference type="NCBI Taxonomy" id="2163881"/>
    <lineage>
        <taxon>Bacteria</taxon>
        <taxon>Bacillati</taxon>
        <taxon>Bacillota</taxon>
        <taxon>Bacilli</taxon>
        <taxon>Bacillales</taxon>
        <taxon>Paenibacillaceae</taxon>
        <taxon>Paenibacillus</taxon>
    </lineage>
</organism>
<sequence>MVNVPTAVTEPLIEPPVEPLVEPAGQEETVIEPPPAKKHVTFAFVGDVLLSGGVEKILDSKGYDYPYQNVQPYLSEPDITIANLETPVTENGTPQDKEYVYKTNPQYLPALKDSGVDVVNLANNHSMDQGELGLVDTLQHLQSVELPFVGAGMNEAEAFAPVYIEKNGIKVAVLGFSRVVPEGSWYAGLRKPGLATTYDPTKALKAIQLAKQNADLVVVIAHWGIEREDTPEKYQVNLAHQYIDSGADLVIGGHPHVLQGFEAYNGKWIAYSLGNFIFTTNGVPKTWETLILQADCTQEAACSMSIVPVLTKYASPTPMEAEAGAKLIQRLNAINRNVRISDAGELESQ</sequence>
<dbReference type="SUPFAM" id="SSF56300">
    <property type="entry name" value="Metallo-dependent phosphatases"/>
    <property type="match status" value="1"/>
</dbReference>
<comment type="caution">
    <text evidence="3">The sequence shown here is derived from an EMBL/GenBank/DDBJ whole genome shotgun (WGS) entry which is preliminary data.</text>
</comment>
<evidence type="ECO:0000313" key="3">
    <source>
        <dbReference type="EMBL" id="TVY08235.1"/>
    </source>
</evidence>
<dbReference type="PANTHER" id="PTHR33393">
    <property type="entry name" value="POLYGLUTAMINE SYNTHESIS ACCESSORY PROTEIN RV0574C-RELATED"/>
    <property type="match status" value="1"/>
</dbReference>
<comment type="similarity">
    <text evidence="1">Belongs to the CapA family.</text>
</comment>
<dbReference type="InterPro" id="IPR029052">
    <property type="entry name" value="Metallo-depent_PP-like"/>
</dbReference>
<dbReference type="AlphaFoldDB" id="A0A559K7X0"/>
<evidence type="ECO:0000259" key="2">
    <source>
        <dbReference type="SMART" id="SM00854"/>
    </source>
</evidence>
<feature type="domain" description="Capsule synthesis protein CapA" evidence="2">
    <location>
        <begin position="41"/>
        <end position="280"/>
    </location>
</feature>
<dbReference type="SMART" id="SM00854">
    <property type="entry name" value="PGA_cap"/>
    <property type="match status" value="1"/>
</dbReference>
<dbReference type="InterPro" id="IPR019079">
    <property type="entry name" value="Capsule_synth_CapA"/>
</dbReference>
<protein>
    <submittedName>
        <fullName evidence="3">CapA family protein</fullName>
    </submittedName>
</protein>
<proteinExistence type="inferred from homology"/>
<reference evidence="3 4" key="1">
    <citation type="submission" date="2019-07" db="EMBL/GenBank/DDBJ databases">
        <authorList>
            <person name="Kim J."/>
        </authorList>
    </citation>
    <scope>NUCLEOTIDE SEQUENCE [LARGE SCALE GENOMIC DNA]</scope>
    <source>
        <strain evidence="3 4">JC52</strain>
    </source>
</reference>
<keyword evidence="4" id="KW-1185">Reference proteome</keyword>
<dbReference type="InterPro" id="IPR052169">
    <property type="entry name" value="CW_Biosynth-Accessory"/>
</dbReference>
<dbReference type="Proteomes" id="UP000317036">
    <property type="component" value="Unassembled WGS sequence"/>
</dbReference>
<evidence type="ECO:0000313" key="4">
    <source>
        <dbReference type="Proteomes" id="UP000317036"/>
    </source>
</evidence>